<dbReference type="EMBL" id="BARV01016130">
    <property type="protein sequence ID" value="GAI23449.1"/>
    <property type="molecule type" value="Genomic_DNA"/>
</dbReference>
<name>X1NXR5_9ZZZZ</name>
<comment type="caution">
    <text evidence="1">The sequence shown here is derived from an EMBL/GenBank/DDBJ whole genome shotgun (WGS) entry which is preliminary data.</text>
</comment>
<reference evidence="1" key="1">
    <citation type="journal article" date="2014" name="Front. Microbiol.">
        <title>High frequency of phylogenetically diverse reductive dehalogenase-homologous genes in deep subseafloor sedimentary metagenomes.</title>
        <authorList>
            <person name="Kawai M."/>
            <person name="Futagami T."/>
            <person name="Toyoda A."/>
            <person name="Takaki Y."/>
            <person name="Nishi S."/>
            <person name="Hori S."/>
            <person name="Arai W."/>
            <person name="Tsubouchi T."/>
            <person name="Morono Y."/>
            <person name="Uchiyama I."/>
            <person name="Ito T."/>
            <person name="Fujiyama A."/>
            <person name="Inagaki F."/>
            <person name="Takami H."/>
        </authorList>
    </citation>
    <scope>NUCLEOTIDE SEQUENCE</scope>
    <source>
        <strain evidence="1">Expedition CK06-06</strain>
    </source>
</reference>
<proteinExistence type="predicted"/>
<gene>
    <name evidence="1" type="ORF">S06H3_27757</name>
</gene>
<dbReference type="AlphaFoldDB" id="X1NXR5"/>
<accession>X1NXR5</accession>
<feature type="non-terminal residue" evidence="1">
    <location>
        <position position="115"/>
    </location>
</feature>
<evidence type="ECO:0000313" key="1">
    <source>
        <dbReference type="EMBL" id="GAI23449.1"/>
    </source>
</evidence>
<sequence length="115" mass="12346">MQLVSIVLTASLIMFLYIFKRGLPDFAQVFDNLGGDISATFSEILAKPVVKASMSNLGSKSGEARASKALKNKVAEKALGQNVLLKKALEYLDITPIEGLELMGDPTMGPMISNL</sequence>
<protein>
    <submittedName>
        <fullName evidence="1">Uncharacterized protein</fullName>
    </submittedName>
</protein>
<organism evidence="1">
    <name type="scientific">marine sediment metagenome</name>
    <dbReference type="NCBI Taxonomy" id="412755"/>
    <lineage>
        <taxon>unclassified sequences</taxon>
        <taxon>metagenomes</taxon>
        <taxon>ecological metagenomes</taxon>
    </lineage>
</organism>